<reference evidence="1 2" key="1">
    <citation type="submission" date="2015-05" db="EMBL/GenBank/DDBJ databases">
        <title>Evolution of Trichinella species and genotypes.</title>
        <authorList>
            <person name="Korhonen P.K."/>
            <person name="Edoardo P."/>
            <person name="Giuseppe L.R."/>
            <person name="Gasser R.B."/>
        </authorList>
    </citation>
    <scope>NUCLEOTIDE SEQUENCE [LARGE SCALE GENOMIC DNA]</scope>
    <source>
        <strain evidence="1">ISS10</strain>
    </source>
</reference>
<name>A0A0V1KJF4_9BILA</name>
<protein>
    <submittedName>
        <fullName evidence="1">Uncharacterized protein</fullName>
    </submittedName>
</protein>
<comment type="caution">
    <text evidence="1">The sequence shown here is derived from an EMBL/GenBank/DDBJ whole genome shotgun (WGS) entry which is preliminary data.</text>
</comment>
<evidence type="ECO:0000313" key="1">
    <source>
        <dbReference type="EMBL" id="KRZ47417.1"/>
    </source>
</evidence>
<keyword evidence="2" id="KW-1185">Reference proteome</keyword>
<gene>
    <name evidence="1" type="ORF">T02_15887</name>
</gene>
<sequence length="32" mass="4080">MWILFWEPWESFNQIKIVRLTGRRVSWRILMS</sequence>
<dbReference type="AlphaFoldDB" id="A0A0V1KJF4"/>
<accession>A0A0V1KJF4</accession>
<proteinExistence type="predicted"/>
<organism evidence="1 2">
    <name type="scientific">Trichinella nativa</name>
    <dbReference type="NCBI Taxonomy" id="6335"/>
    <lineage>
        <taxon>Eukaryota</taxon>
        <taxon>Metazoa</taxon>
        <taxon>Ecdysozoa</taxon>
        <taxon>Nematoda</taxon>
        <taxon>Enoplea</taxon>
        <taxon>Dorylaimia</taxon>
        <taxon>Trichinellida</taxon>
        <taxon>Trichinellidae</taxon>
        <taxon>Trichinella</taxon>
    </lineage>
</organism>
<evidence type="ECO:0000313" key="2">
    <source>
        <dbReference type="Proteomes" id="UP000054721"/>
    </source>
</evidence>
<dbReference type="Proteomes" id="UP000054721">
    <property type="component" value="Unassembled WGS sequence"/>
</dbReference>
<dbReference type="EMBL" id="JYDW01000821">
    <property type="protein sequence ID" value="KRZ47417.1"/>
    <property type="molecule type" value="Genomic_DNA"/>
</dbReference>